<dbReference type="SUPFAM" id="SSF53335">
    <property type="entry name" value="S-adenosyl-L-methionine-dependent methyltransferases"/>
    <property type="match status" value="1"/>
</dbReference>
<comment type="caution">
    <text evidence="2">The sequence shown here is derived from an EMBL/GenBank/DDBJ whole genome shotgun (WGS) entry which is preliminary data.</text>
</comment>
<dbReference type="PANTHER" id="PTHR43861">
    <property type="entry name" value="TRANS-ACONITATE 2-METHYLTRANSFERASE-RELATED"/>
    <property type="match status" value="1"/>
</dbReference>
<dbReference type="InterPro" id="IPR013217">
    <property type="entry name" value="Methyltransf_12"/>
</dbReference>
<sequence length="185" mass="20208">MRSLGYYDAYLGFLSSQLPRPGSEARILDIGCGSGAFAEAWAAIHGSGVDITLLDPSAPMLTRAEAALARRGLRADRAQGVLEGYQPHAPFDHLLAAHVIEHCPDPGAALANMRGLVQTSARLWLVASKPHWCNAIIWLQWRHRTFEPSEVARMLERAGWALDGIYDFPSGPPSRTSRGYLAYAV</sequence>
<evidence type="ECO:0000313" key="2">
    <source>
        <dbReference type="EMBL" id="RMA44227.1"/>
    </source>
</evidence>
<organism evidence="2 3">
    <name type="scientific">Rhodophyticola porphyridii</name>
    <dbReference type="NCBI Taxonomy" id="1852017"/>
    <lineage>
        <taxon>Bacteria</taxon>
        <taxon>Pseudomonadati</taxon>
        <taxon>Pseudomonadota</taxon>
        <taxon>Alphaproteobacteria</taxon>
        <taxon>Rhodobacterales</taxon>
        <taxon>Roseobacteraceae</taxon>
        <taxon>Rhodophyticola</taxon>
    </lineage>
</organism>
<dbReference type="AlphaFoldDB" id="A0A3L9YAV8"/>
<feature type="domain" description="Methyltransferase type 12" evidence="1">
    <location>
        <begin position="28"/>
        <end position="118"/>
    </location>
</feature>
<evidence type="ECO:0000259" key="1">
    <source>
        <dbReference type="Pfam" id="PF08242"/>
    </source>
</evidence>
<evidence type="ECO:0000313" key="3">
    <source>
        <dbReference type="Proteomes" id="UP000281343"/>
    </source>
</evidence>
<proteinExistence type="predicted"/>
<dbReference type="OrthoDB" id="9803855at2"/>
<dbReference type="PANTHER" id="PTHR43861:SF1">
    <property type="entry name" value="TRANS-ACONITATE 2-METHYLTRANSFERASE"/>
    <property type="match status" value="1"/>
</dbReference>
<gene>
    <name evidence="2" type="ORF">D9R08_03015</name>
</gene>
<keyword evidence="3" id="KW-1185">Reference proteome</keyword>
<dbReference type="InterPro" id="IPR029063">
    <property type="entry name" value="SAM-dependent_MTases_sf"/>
</dbReference>
<dbReference type="Pfam" id="PF08242">
    <property type="entry name" value="Methyltransf_12"/>
    <property type="match status" value="1"/>
</dbReference>
<protein>
    <submittedName>
        <fullName evidence="2">Class I SAM-dependent methyltransferase</fullName>
    </submittedName>
</protein>
<dbReference type="Proteomes" id="UP000281343">
    <property type="component" value="Unassembled WGS sequence"/>
</dbReference>
<dbReference type="Gene3D" id="3.40.50.150">
    <property type="entry name" value="Vaccinia Virus protein VP39"/>
    <property type="match status" value="1"/>
</dbReference>
<keyword evidence="2" id="KW-0489">Methyltransferase</keyword>
<reference evidence="2 3" key="1">
    <citation type="submission" date="2018-10" db="EMBL/GenBank/DDBJ databases">
        <authorList>
            <person name="Jung H.S."/>
            <person name="Jeon C.O."/>
        </authorList>
    </citation>
    <scope>NUCLEOTIDE SEQUENCE [LARGE SCALE GENOMIC DNA]</scope>
    <source>
        <strain evidence="2 3">MA-7-27</strain>
    </source>
</reference>
<dbReference type="GO" id="GO:0032259">
    <property type="term" value="P:methylation"/>
    <property type="evidence" value="ECO:0007669"/>
    <property type="project" value="UniProtKB-KW"/>
</dbReference>
<dbReference type="EMBL" id="RCNT01000001">
    <property type="protein sequence ID" value="RMA44227.1"/>
    <property type="molecule type" value="Genomic_DNA"/>
</dbReference>
<accession>A0A3L9YAV8</accession>
<dbReference type="GO" id="GO:0008168">
    <property type="term" value="F:methyltransferase activity"/>
    <property type="evidence" value="ECO:0007669"/>
    <property type="project" value="UniProtKB-KW"/>
</dbReference>
<name>A0A3L9YAV8_9RHOB</name>
<keyword evidence="2" id="KW-0808">Transferase</keyword>
<dbReference type="CDD" id="cd02440">
    <property type="entry name" value="AdoMet_MTases"/>
    <property type="match status" value="1"/>
</dbReference>